<accession>A0ABN8GUY1</accession>
<name>A0ABN8GUY1_9BACL</name>
<protein>
    <submittedName>
        <fullName evidence="1">Uncharacterized protein</fullName>
    </submittedName>
</protein>
<evidence type="ECO:0000313" key="2">
    <source>
        <dbReference type="Proteomes" id="UP000838324"/>
    </source>
</evidence>
<comment type="caution">
    <text evidence="1">The sequence shown here is derived from an EMBL/GenBank/DDBJ whole genome shotgun (WGS) entry which is preliminary data.</text>
</comment>
<sequence>MNTKTNWQKREDMQTLSQYLSVSPDYSTISMERVQHDEREPYRSVCLKYPASSPVRQRHRDFPGL</sequence>
<reference evidence="1" key="1">
    <citation type="submission" date="2022-01" db="EMBL/GenBank/DDBJ databases">
        <authorList>
            <person name="Criscuolo A."/>
        </authorList>
    </citation>
    <scope>NUCLEOTIDE SEQUENCE</scope>
    <source>
        <strain evidence="1">CIP111892</strain>
    </source>
</reference>
<dbReference type="Proteomes" id="UP000838324">
    <property type="component" value="Unassembled WGS sequence"/>
</dbReference>
<organism evidence="1 2">
    <name type="scientific">Paenibacillus auburnensis</name>
    <dbReference type="NCBI Taxonomy" id="2905649"/>
    <lineage>
        <taxon>Bacteria</taxon>
        <taxon>Bacillati</taxon>
        <taxon>Bacillota</taxon>
        <taxon>Bacilli</taxon>
        <taxon>Bacillales</taxon>
        <taxon>Paenibacillaceae</taxon>
        <taxon>Paenibacillus</taxon>
    </lineage>
</organism>
<proteinExistence type="predicted"/>
<gene>
    <name evidence="1" type="ORF">PAECIP111892_04144</name>
</gene>
<dbReference type="EMBL" id="CAKMMG010000007">
    <property type="protein sequence ID" value="CAH1215631.1"/>
    <property type="molecule type" value="Genomic_DNA"/>
</dbReference>
<evidence type="ECO:0000313" key="1">
    <source>
        <dbReference type="EMBL" id="CAH1215631.1"/>
    </source>
</evidence>
<keyword evidence="2" id="KW-1185">Reference proteome</keyword>